<dbReference type="OrthoDB" id="2157530at2759"/>
<dbReference type="AlphaFoldDB" id="A0A2J6QDN3"/>
<accession>A0A2J6QDN3</accession>
<dbReference type="PANTHER" id="PTHR24148">
    <property type="entry name" value="ANKYRIN REPEAT DOMAIN-CONTAINING PROTEIN 39 HOMOLOG-RELATED"/>
    <property type="match status" value="1"/>
</dbReference>
<dbReference type="InterPro" id="IPR010730">
    <property type="entry name" value="HET"/>
</dbReference>
<name>A0A2J6QDN3_9HELO</name>
<dbReference type="STRING" id="1745343.A0A2J6QDN3"/>
<feature type="domain" description="Heterokaryon incompatibility" evidence="1">
    <location>
        <begin position="26"/>
        <end position="175"/>
    </location>
</feature>
<dbReference type="InterPro" id="IPR052895">
    <property type="entry name" value="HetReg/Transcr_Mod"/>
</dbReference>
<organism evidence="2 3">
    <name type="scientific">Hyaloscypha hepaticicola</name>
    <dbReference type="NCBI Taxonomy" id="2082293"/>
    <lineage>
        <taxon>Eukaryota</taxon>
        <taxon>Fungi</taxon>
        <taxon>Dikarya</taxon>
        <taxon>Ascomycota</taxon>
        <taxon>Pezizomycotina</taxon>
        <taxon>Leotiomycetes</taxon>
        <taxon>Helotiales</taxon>
        <taxon>Hyaloscyphaceae</taxon>
        <taxon>Hyaloscypha</taxon>
    </lineage>
</organism>
<dbReference type="EMBL" id="KZ613473">
    <property type="protein sequence ID" value="PMD24373.1"/>
    <property type="molecule type" value="Genomic_DNA"/>
</dbReference>
<evidence type="ECO:0000313" key="3">
    <source>
        <dbReference type="Proteomes" id="UP000235672"/>
    </source>
</evidence>
<dbReference type="Proteomes" id="UP000235672">
    <property type="component" value="Unassembled WGS sequence"/>
</dbReference>
<evidence type="ECO:0000313" key="2">
    <source>
        <dbReference type="EMBL" id="PMD24373.1"/>
    </source>
</evidence>
<keyword evidence="3" id="KW-1185">Reference proteome</keyword>
<proteinExistence type="predicted"/>
<dbReference type="PANTHER" id="PTHR24148:SF73">
    <property type="entry name" value="HET DOMAIN PROTEIN (AFU_ORTHOLOGUE AFUA_8G01020)"/>
    <property type="match status" value="1"/>
</dbReference>
<dbReference type="Pfam" id="PF06985">
    <property type="entry name" value="HET"/>
    <property type="match status" value="1"/>
</dbReference>
<evidence type="ECO:0000259" key="1">
    <source>
        <dbReference type="Pfam" id="PF06985"/>
    </source>
</evidence>
<protein>
    <submittedName>
        <fullName evidence="2">Heterokaryon incompatibility</fullName>
    </submittedName>
</protein>
<sequence>MMPSIRLLDTLDSSLREFKLGSAPPYLAVSHAWSDHIFPPEMPILSSLGGKVVQEVIRTCFPTIHHCWVDNFCIKQDDEDDKLQQIPLMGSIYHNAEAVVVVLSCEIGFVQDDVDAATRGLEDALQVWRDDSWAETRYAEFFQRGPGRRKLIHAMKGLARFTCSTWATRIWTLQEYVLAQEVVWIGRDMHPIRLDDRLFQAIPELCDQLAIKECMSREAGTEFAILHTHFKGMVNSRFGDIEVTRIMELLGNRKATVPVDEVYGIMSASTVEIDPIKGETREEAWERWCGSAVLQGRVRWLMLPPATFDPQIGATSSFNCALPCFSLRHDLSSGSCLDSVTPFEPVAGKNGTFALTGRYVGSCKLIRRLGSTYRSKSGLYHRDITLILFSSGNWHLALQVARAFGGGRYNKKQLIVAAQVMANNYARACLSIRKEKEEEFTPVITSFFQARVWGDLMQLQGRGMMDLINISTGFCARISRTDMRTSITTVVVTNGILPAGDLHCLDFNAVAGDRRRILMVIEAPGGQPESPHDLALSLTRRALHKFGTTLPISDDYDGIWSIQPMERFNIGGSDCEVCSHTLGDARTIDQPQSSTPGAPLRIDSKRLKAFLRREKLVNKAVSGGICRRRLSCKRTSGRRRGALVRRIR</sequence>
<gene>
    <name evidence="2" type="ORF">NA56DRAFT_35272</name>
</gene>
<reference evidence="2 3" key="1">
    <citation type="submission" date="2016-05" db="EMBL/GenBank/DDBJ databases">
        <title>A degradative enzymes factory behind the ericoid mycorrhizal symbiosis.</title>
        <authorList>
            <consortium name="DOE Joint Genome Institute"/>
            <person name="Martino E."/>
            <person name="Morin E."/>
            <person name="Grelet G."/>
            <person name="Kuo A."/>
            <person name="Kohler A."/>
            <person name="Daghino S."/>
            <person name="Barry K."/>
            <person name="Choi C."/>
            <person name="Cichocki N."/>
            <person name="Clum A."/>
            <person name="Copeland A."/>
            <person name="Hainaut M."/>
            <person name="Haridas S."/>
            <person name="Labutti K."/>
            <person name="Lindquist E."/>
            <person name="Lipzen A."/>
            <person name="Khouja H.-R."/>
            <person name="Murat C."/>
            <person name="Ohm R."/>
            <person name="Olson A."/>
            <person name="Spatafora J."/>
            <person name="Veneault-Fourrey C."/>
            <person name="Henrissat B."/>
            <person name="Grigoriev I."/>
            <person name="Martin F."/>
            <person name="Perotto S."/>
        </authorList>
    </citation>
    <scope>NUCLEOTIDE SEQUENCE [LARGE SCALE GENOMIC DNA]</scope>
    <source>
        <strain evidence="2 3">UAMH 7357</strain>
    </source>
</reference>